<feature type="compositionally biased region" description="Basic and acidic residues" evidence="8">
    <location>
        <begin position="440"/>
        <end position="451"/>
    </location>
</feature>
<accession>A0A7N6BPE1</accession>
<proteinExistence type="predicted"/>
<keyword evidence="2" id="KW-0272">Extracellular matrix</keyword>
<feature type="domain" description="VWFA" evidence="10">
    <location>
        <begin position="639"/>
        <end position="823"/>
    </location>
</feature>
<feature type="region of interest" description="Disordered" evidence="8">
    <location>
        <begin position="375"/>
        <end position="557"/>
    </location>
</feature>
<dbReference type="PRINTS" id="PR00759">
    <property type="entry name" value="BASICPTASE"/>
</dbReference>
<feature type="chain" id="PRO_5030604856" description="Collagen, type XXVIII, alpha 1b" evidence="9">
    <location>
        <begin position="27"/>
        <end position="959"/>
    </location>
</feature>
<reference evidence="12" key="3">
    <citation type="submission" date="2025-09" db="UniProtKB">
        <authorList>
            <consortium name="Ensembl"/>
        </authorList>
    </citation>
    <scope>IDENTIFICATION</scope>
</reference>
<dbReference type="SUPFAM" id="SSF53300">
    <property type="entry name" value="vWA-like"/>
    <property type="match status" value="2"/>
</dbReference>
<evidence type="ECO:0000256" key="1">
    <source>
        <dbReference type="ARBA" id="ARBA00004498"/>
    </source>
</evidence>
<feature type="region of interest" description="Disordered" evidence="8">
    <location>
        <begin position="855"/>
        <end position="874"/>
    </location>
</feature>
<sequence length="959" mass="100871">MLLRGNLRRGVGLCILLLALVNEATGQRRKTRLRNNYRLQDDGGNGNSLCDVTCSLEVAFLLDSSESAKTILFNKQKDFVMRFSTKLSVLQVVGWKLKVRMAVLQYSSSVSIEQRFSAWKDLDSFQGQVSTMNYIGHGTYTTYAITNASQLLQEETPADSVRVAVLLTDGVDHPRNPDVIVAAAEAKGHGIKFFAVGLSDIAQQRQNTAKLRAIASTPAQQFVQSLLDTELEEKLLKEMVSGDRGPSGVPGPSGEIGIGFPGAKSDNPDHLQGPTGPVGIGDPGLPVSIERKSFTQLISINGDRGYDGPRGNRGPSGIGVKGDKGNLGPPGIIGPVGVPGLGHQGEKCLLVCVSILEVVQTHAECTAVFMGVQGDQGLKGELGPPGERGVGEPGPKGDPGAEGLSGIPGQPGEDGAPGQKGDTGLPGPRGPDGTPGKGVPGEKGDRGDRGTRGLPGAVGPMGPMGPKGEPGIMGPPGATGPPGRGISGAKGEPGPQGPAGPVGEPGVGLPGPKGDRGSPGPAGPPGLKGEGFPGIPGLPGPPGLTGEMGPEGTGLPGPKLLKRTLRLHLQGSIGQMGPPGPQGLPGEGIQGQKVPQSPVSCRVVVLMIYYFNPADYYLFICLCSVSSVCGVTCRQTPLELVFVIDSSESVGPENFNVIKDFVNALIDRASVSRDTTRIGVVLYSHINTVVVSLGQEATRDQIKSRVRSMIYIGEGTYTGSAIQQASQLFKEARAGVRKVAIIITDGQADKRDSVSLESAVTEAQGSNIEMFVIGVVNESDPLYEEFKKELNLMASDPDSDHLYMIEDFKTLPETQRLPFFDREPFRPVTEFLSQSEMKNPTHQVVMTGGIGPAGPTVKAPPEKKVSPLPPPTPPTLPPDNHIPGKFCVSARCFSDVCFLLSSADRCSQTLDPGPCRDYVVKWYYDATANSCAQFWFGGCSGNSNQFNTEKSCRETCVKV</sequence>
<feature type="domain" description="VWFA" evidence="10">
    <location>
        <begin position="57"/>
        <end position="239"/>
    </location>
</feature>
<dbReference type="PROSITE" id="PS00280">
    <property type="entry name" value="BPTI_KUNITZ_1"/>
    <property type="match status" value="1"/>
</dbReference>
<dbReference type="Proteomes" id="UP000265040">
    <property type="component" value="Chromosome 16"/>
</dbReference>
<evidence type="ECO:0000313" key="13">
    <source>
        <dbReference type="Proteomes" id="UP000265040"/>
    </source>
</evidence>
<evidence type="ECO:0000256" key="6">
    <source>
        <dbReference type="ARBA" id="ARBA00023119"/>
    </source>
</evidence>
<evidence type="ECO:0000256" key="4">
    <source>
        <dbReference type="ARBA" id="ARBA00022889"/>
    </source>
</evidence>
<dbReference type="Pfam" id="PF00014">
    <property type="entry name" value="Kunitz_BPTI"/>
    <property type="match status" value="1"/>
</dbReference>
<evidence type="ECO:0000313" key="12">
    <source>
        <dbReference type="Ensembl" id="ENSATEP00000066842.1"/>
    </source>
</evidence>
<dbReference type="InterPro" id="IPR002035">
    <property type="entry name" value="VWF_A"/>
</dbReference>
<keyword evidence="13" id="KW-1185">Reference proteome</keyword>
<dbReference type="InterPro" id="IPR002223">
    <property type="entry name" value="Kunitz_BPTI"/>
</dbReference>
<dbReference type="FunFam" id="3.40.50.410:FF:000051">
    <property type="entry name" value="Collagen type XXVIII alpha 1 chain"/>
    <property type="match status" value="1"/>
</dbReference>
<keyword evidence="4" id="KW-0130">Cell adhesion</keyword>
<dbReference type="InterPro" id="IPR020901">
    <property type="entry name" value="Prtase_inh_Kunz-CS"/>
</dbReference>
<dbReference type="CDD" id="cd01450">
    <property type="entry name" value="vWFA_subfamily_ECM"/>
    <property type="match status" value="2"/>
</dbReference>
<dbReference type="GO" id="GO:0004867">
    <property type="term" value="F:serine-type endopeptidase inhibitor activity"/>
    <property type="evidence" value="ECO:0007669"/>
    <property type="project" value="UniProtKB-KW"/>
</dbReference>
<name>A0A7N6BPE1_ANATE</name>
<evidence type="ECO:0000256" key="2">
    <source>
        <dbReference type="ARBA" id="ARBA00022530"/>
    </source>
</evidence>
<dbReference type="InterPro" id="IPR036465">
    <property type="entry name" value="vWFA_dom_sf"/>
</dbReference>
<comment type="subcellular location">
    <subcellularLocation>
        <location evidence="1">Secreted</location>
        <location evidence="1">Extracellular space</location>
        <location evidence="1">Extracellular matrix</location>
    </subcellularLocation>
</comment>
<keyword evidence="9" id="KW-0732">Signal</keyword>
<protein>
    <recommendedName>
        <fullName evidence="14">Collagen, type XXVIII, alpha 1b</fullName>
    </recommendedName>
</protein>
<dbReference type="PANTHER" id="PTHR24020">
    <property type="entry name" value="COLLAGEN ALPHA"/>
    <property type="match status" value="1"/>
</dbReference>
<dbReference type="InParanoid" id="A0A7N6BPE1"/>
<evidence type="ECO:0000256" key="5">
    <source>
        <dbReference type="ARBA" id="ARBA00022900"/>
    </source>
</evidence>
<dbReference type="SMART" id="SM00131">
    <property type="entry name" value="KU"/>
    <property type="match status" value="1"/>
</dbReference>
<feature type="region of interest" description="Disordered" evidence="8">
    <location>
        <begin position="241"/>
        <end position="285"/>
    </location>
</feature>
<organism evidence="12 13">
    <name type="scientific">Anabas testudineus</name>
    <name type="common">Climbing perch</name>
    <name type="synonym">Anthias testudineus</name>
    <dbReference type="NCBI Taxonomy" id="64144"/>
    <lineage>
        <taxon>Eukaryota</taxon>
        <taxon>Metazoa</taxon>
        <taxon>Chordata</taxon>
        <taxon>Craniata</taxon>
        <taxon>Vertebrata</taxon>
        <taxon>Euteleostomi</taxon>
        <taxon>Actinopterygii</taxon>
        <taxon>Neopterygii</taxon>
        <taxon>Teleostei</taxon>
        <taxon>Neoteleostei</taxon>
        <taxon>Acanthomorphata</taxon>
        <taxon>Anabantaria</taxon>
        <taxon>Anabantiformes</taxon>
        <taxon>Anabantoidei</taxon>
        <taxon>Anabantidae</taxon>
        <taxon>Anabas</taxon>
    </lineage>
</organism>
<evidence type="ECO:0008006" key="14">
    <source>
        <dbReference type="Google" id="ProtNLM"/>
    </source>
</evidence>
<dbReference type="CDD" id="cd22628">
    <property type="entry name" value="Kunitz_collagen_alpha1_XXVIII"/>
    <property type="match status" value="1"/>
</dbReference>
<feature type="compositionally biased region" description="Low complexity" evidence="8">
    <location>
        <begin position="454"/>
        <end position="476"/>
    </location>
</feature>
<evidence type="ECO:0000256" key="8">
    <source>
        <dbReference type="SAM" id="MobiDB-lite"/>
    </source>
</evidence>
<dbReference type="FunFam" id="4.10.410.10:FF:000020">
    <property type="entry name" value="Collagen, type VI, alpha 3"/>
    <property type="match status" value="1"/>
</dbReference>
<dbReference type="OrthoDB" id="687730at2759"/>
<dbReference type="Ensembl" id="ENSATET00000057369.1">
    <property type="protein sequence ID" value="ENSATEP00000066842.1"/>
    <property type="gene ID" value="ENSATEG00000004043.2"/>
</dbReference>
<feature type="domain" description="BPTI/Kunitz inhibitor" evidence="11">
    <location>
        <begin position="906"/>
        <end position="956"/>
    </location>
</feature>
<dbReference type="Gene3D" id="4.10.410.10">
    <property type="entry name" value="Pancreatic trypsin inhibitor Kunitz domain"/>
    <property type="match status" value="1"/>
</dbReference>
<evidence type="ECO:0000256" key="3">
    <source>
        <dbReference type="ARBA" id="ARBA00022690"/>
    </source>
</evidence>
<evidence type="ECO:0000256" key="9">
    <source>
        <dbReference type="SAM" id="SignalP"/>
    </source>
</evidence>
<dbReference type="SMART" id="SM00327">
    <property type="entry name" value="VWA"/>
    <property type="match status" value="2"/>
</dbReference>
<keyword evidence="7" id="KW-1015">Disulfide bond</keyword>
<keyword evidence="3" id="KW-0646">Protease inhibitor</keyword>
<feature type="region of interest" description="Disordered" evidence="8">
    <location>
        <begin position="300"/>
        <end position="326"/>
    </location>
</feature>
<evidence type="ECO:0000259" key="10">
    <source>
        <dbReference type="PROSITE" id="PS50234"/>
    </source>
</evidence>
<dbReference type="Gene3D" id="3.40.50.410">
    <property type="entry name" value="von Willebrand factor, type A domain"/>
    <property type="match status" value="2"/>
</dbReference>
<evidence type="ECO:0000256" key="7">
    <source>
        <dbReference type="ARBA" id="ARBA00023157"/>
    </source>
</evidence>
<keyword evidence="6" id="KW-0176">Collagen</keyword>
<dbReference type="SUPFAM" id="SSF57362">
    <property type="entry name" value="BPTI-like"/>
    <property type="match status" value="1"/>
</dbReference>
<dbReference type="PRINTS" id="PR00453">
    <property type="entry name" value="VWFADOMAIN"/>
</dbReference>
<dbReference type="InterPro" id="IPR008160">
    <property type="entry name" value="Collagen"/>
</dbReference>
<dbReference type="GO" id="GO:0007155">
    <property type="term" value="P:cell adhesion"/>
    <property type="evidence" value="ECO:0007669"/>
    <property type="project" value="UniProtKB-KW"/>
</dbReference>
<keyword evidence="5" id="KW-0722">Serine protease inhibitor</keyword>
<evidence type="ECO:0000259" key="11">
    <source>
        <dbReference type="PROSITE" id="PS50279"/>
    </source>
</evidence>
<reference evidence="12" key="2">
    <citation type="submission" date="2025-08" db="UniProtKB">
        <authorList>
            <consortium name="Ensembl"/>
        </authorList>
    </citation>
    <scope>IDENTIFICATION</scope>
</reference>
<dbReference type="PANTHER" id="PTHR24020:SF87">
    <property type="entry name" value="COLLAGEN ALPHA-1(VI) CHAIN-LIKE"/>
    <property type="match status" value="1"/>
</dbReference>
<dbReference type="GO" id="GO:0005581">
    <property type="term" value="C:collagen trimer"/>
    <property type="evidence" value="ECO:0007669"/>
    <property type="project" value="UniProtKB-KW"/>
</dbReference>
<dbReference type="InterPro" id="IPR036880">
    <property type="entry name" value="Kunitz_BPTI_sf"/>
</dbReference>
<dbReference type="AlphaFoldDB" id="A0A7N6BPE1"/>
<dbReference type="PROSITE" id="PS50279">
    <property type="entry name" value="BPTI_KUNITZ_2"/>
    <property type="match status" value="1"/>
</dbReference>
<dbReference type="InterPro" id="IPR050525">
    <property type="entry name" value="ECM_Assembly_Org"/>
</dbReference>
<dbReference type="Pfam" id="PF01391">
    <property type="entry name" value="Collagen"/>
    <property type="match status" value="1"/>
</dbReference>
<dbReference type="PROSITE" id="PS50234">
    <property type="entry name" value="VWFA"/>
    <property type="match status" value="2"/>
</dbReference>
<feature type="signal peptide" evidence="9">
    <location>
        <begin position="1"/>
        <end position="26"/>
    </location>
</feature>
<keyword evidence="2" id="KW-0964">Secreted</keyword>
<dbReference type="Pfam" id="PF00092">
    <property type="entry name" value="VWA"/>
    <property type="match status" value="2"/>
</dbReference>
<feature type="compositionally biased region" description="Low complexity" evidence="8">
    <location>
        <begin position="489"/>
        <end position="502"/>
    </location>
</feature>
<reference evidence="12" key="1">
    <citation type="submission" date="2021-04" db="EMBL/GenBank/DDBJ databases">
        <authorList>
            <consortium name="Wellcome Sanger Institute Data Sharing"/>
        </authorList>
    </citation>
    <scope>NUCLEOTIDE SEQUENCE [LARGE SCALE GENOMIC DNA]</scope>
</reference>
<dbReference type="GeneTree" id="ENSGT00940000163195"/>